<evidence type="ECO:0000313" key="1">
    <source>
        <dbReference type="EMBL" id="QBJ04055.1"/>
    </source>
</evidence>
<dbReference type="Proteomes" id="UP000292160">
    <property type="component" value="Segment"/>
</dbReference>
<dbReference type="KEGG" id="vg:65071895"/>
<dbReference type="RefSeq" id="YP_010082887.1">
    <property type="nucleotide sequence ID" value="NC_055035.1"/>
</dbReference>
<evidence type="ECO:0000313" key="2">
    <source>
        <dbReference type="Proteomes" id="UP000292160"/>
    </source>
</evidence>
<proteinExistence type="predicted"/>
<sequence>MQKPNLLEDKPTINADENIWGIKLNKIIDKLQVFVNSIVESVSGKLDKGNVSSNFDTAEKIENEIKNKVSQEDFDRNISDIGDKQRETDNFIQDFQNKSYVYHQSKELYDNQGKITDLIISNLTVESLNGNSVGGSLSEEQIKTICSKYYEPKFNKKSGWNLDISSDENSNSDSVIASTKLVYNIKENSINKDYLTKLPQQLSIDGNILKYKVEQGGRFIDKELNLPSSVTENWANERFEPIIEEKKTGFNKDKSDDYNLGDSNILATTKATKNLSESLDKVVKDISISEGKLKYKEGLVGLSKELELPSGSGGGSVPINTMLYTSQQKMETSTGLPIKNINIESINDKKIEDLTKVEGLYTHKELVDLSESNYEKFKDEIPYFDTFDLKIVTRSKMINLSQSICLSSGLDNGQCLRYLMMATRDESIKHISKYEEVMNFDFKSLEGLNLQENEIYIGEFDYYFYSQNGYPATISDSKIYYKLNGNVGDKGNNYYNTFLIQSPVYSFVVKSQGEYKLVPLVDFLSVSKKYPNYRPNPLYERLYSIFDRVLNGENVKVIHKIKSNITCTGQSGNVSIYKLEGVGSNTSFESLGTKRVYLKVSGDSSEGTVDYKVVLPKLYIVRTSESTIGLVSPQQLYAYSDCNSMLYGSEPYVLREQNYVRMKKTSLLENIFFVKNNKVYVNLEDKTYELSMTPVKFPKEDWGISIYHNGLQDSVYFSNIKYHNVGFFSGWQTIYNPKMNFKESGGQIDFLSIYDSSNKSTYGVGYISGFIFTYEDNTEYKLSVVPKLVSNGVSLISYLKKENPYKNIQEYYKIKTVYTLPFTQTFNFNMKENLYQNAIGFNLSNKMNVFKHFKPYFPRLDEWLNGNNNCIGVQGNKQVMLDSTIKDLANYFRPLNFRAMDLHINYLDLNKFMSLFQVISEQTYNTETRDYI</sequence>
<keyword evidence="2" id="KW-1185">Reference proteome</keyword>
<dbReference type="GeneID" id="65071895"/>
<name>A0A481W7A4_9CAUD</name>
<protein>
    <submittedName>
        <fullName evidence="1">Uncharacterized protein</fullName>
    </submittedName>
</protein>
<dbReference type="EMBL" id="MK554696">
    <property type="protein sequence ID" value="QBJ04055.1"/>
    <property type="molecule type" value="Genomic_DNA"/>
</dbReference>
<organism evidence="1 2">
    <name type="scientific">Fusobacterium phage Fnu1</name>
    <dbReference type="NCBI Taxonomy" id="2530024"/>
    <lineage>
        <taxon>Viruses</taxon>
        <taxon>Duplodnaviria</taxon>
        <taxon>Heunggongvirae</taxon>
        <taxon>Uroviricota</taxon>
        <taxon>Caudoviricetes</taxon>
        <taxon>Latrobevirus</taxon>
        <taxon>Latrobevirus FNU1</taxon>
    </lineage>
</organism>
<accession>A0A481W7A4</accession>
<reference evidence="1 2" key="1">
    <citation type="submission" date="2019-02" db="EMBL/GenBank/DDBJ databases">
        <title>Genomic, morphological and functional characterisation of novel bacteriophage Fnu1 capable of disrupt Fusobacterium nucleatum biofilm.</title>
        <authorList>
            <person name="Kabwe M."/>
            <person name="Brown T.L."/>
            <person name="Dashper S."/>
            <person name="Speirs L."/>
            <person name="Ku H."/>
            <person name="Petrovski S."/>
            <person name="Chan H.T."/>
            <person name="Lock P."/>
            <person name="Tucci J."/>
        </authorList>
    </citation>
    <scope>NUCLEOTIDE SEQUENCE [LARGE SCALE GENOMIC DNA]</scope>
</reference>